<comment type="caution">
    <text evidence="10">The sequence shown here is derived from an EMBL/GenBank/DDBJ whole genome shotgun (WGS) entry which is preliminary data.</text>
</comment>
<dbReference type="PANTHER" id="PTHR22722:SF5">
    <property type="entry name" value="LOW-DENSITY LIPOPROTEIN RECEPTOR-RELATED PROTEIN 1B"/>
    <property type="match status" value="1"/>
</dbReference>
<dbReference type="Gene3D" id="4.10.400.10">
    <property type="entry name" value="Low-density Lipoprotein Receptor"/>
    <property type="match status" value="2"/>
</dbReference>
<evidence type="ECO:0000256" key="4">
    <source>
        <dbReference type="ARBA" id="ARBA00022989"/>
    </source>
</evidence>
<dbReference type="PRINTS" id="PR00261">
    <property type="entry name" value="LDLRECEPTOR"/>
</dbReference>
<protein>
    <submittedName>
        <fullName evidence="10">Vitellogenin receptor</fullName>
    </submittedName>
</protein>
<accession>A0A0C2M7Q3</accession>
<keyword evidence="3" id="KW-0677">Repeat</keyword>
<keyword evidence="7 10" id="KW-0675">Receptor</keyword>
<dbReference type="PROSITE" id="PS50068">
    <property type="entry name" value="LDLRA_2"/>
    <property type="match status" value="2"/>
</dbReference>
<reference evidence="10 11" key="1">
    <citation type="journal article" date="2014" name="Genome Biol. Evol.">
        <title>The genome of the myxosporean Thelohanellus kitauei shows adaptations to nutrient acquisition within its fish host.</title>
        <authorList>
            <person name="Yang Y."/>
            <person name="Xiong J."/>
            <person name="Zhou Z."/>
            <person name="Huo F."/>
            <person name="Miao W."/>
            <person name="Ran C."/>
            <person name="Liu Y."/>
            <person name="Zhang J."/>
            <person name="Feng J."/>
            <person name="Wang M."/>
            <person name="Wang M."/>
            <person name="Wang L."/>
            <person name="Yao B."/>
        </authorList>
    </citation>
    <scope>NUCLEOTIDE SEQUENCE [LARGE SCALE GENOMIC DNA]</scope>
    <source>
        <strain evidence="10">Wuqing</strain>
    </source>
</reference>
<feature type="disulfide bond" evidence="9">
    <location>
        <begin position="38"/>
        <end position="53"/>
    </location>
</feature>
<dbReference type="OrthoDB" id="10063075at2759"/>
<feature type="disulfide bond" evidence="9">
    <location>
        <begin position="26"/>
        <end position="44"/>
    </location>
</feature>
<evidence type="ECO:0000256" key="9">
    <source>
        <dbReference type="PROSITE-ProRule" id="PRU00124"/>
    </source>
</evidence>
<keyword evidence="2" id="KW-0812">Transmembrane</keyword>
<dbReference type="GO" id="GO:0005041">
    <property type="term" value="F:low-density lipoprotein particle receptor activity"/>
    <property type="evidence" value="ECO:0007669"/>
    <property type="project" value="TreeGrafter"/>
</dbReference>
<sequence length="129" mass="14542">MKSTVIKVKFDLTTVKSRCGTVMFECFNRTCINSTMVCDGKNDCGDYSDEQDCKGCFSYFISGKDCKINQWPCDDGKCINYSKVCDGNVDCNDFSDEIGCIIIYNTGTGEYLKYPNMSCLHRCNDTCLH</sequence>
<evidence type="ECO:0000256" key="1">
    <source>
        <dbReference type="ARBA" id="ARBA00004167"/>
    </source>
</evidence>
<evidence type="ECO:0000256" key="2">
    <source>
        <dbReference type="ARBA" id="ARBA00022692"/>
    </source>
</evidence>
<dbReference type="EMBL" id="JWZT01004811">
    <property type="protein sequence ID" value="KII63015.1"/>
    <property type="molecule type" value="Genomic_DNA"/>
</dbReference>
<dbReference type="Pfam" id="PF00057">
    <property type="entry name" value="Ldl_recept_a"/>
    <property type="match status" value="2"/>
</dbReference>
<evidence type="ECO:0000256" key="3">
    <source>
        <dbReference type="ARBA" id="ARBA00022737"/>
    </source>
</evidence>
<keyword evidence="6 9" id="KW-1015">Disulfide bond</keyword>
<feature type="disulfide bond" evidence="9">
    <location>
        <begin position="19"/>
        <end position="31"/>
    </location>
</feature>
<feature type="disulfide bond" evidence="9">
    <location>
        <begin position="66"/>
        <end position="78"/>
    </location>
</feature>
<evidence type="ECO:0000313" key="10">
    <source>
        <dbReference type="EMBL" id="KII63015.1"/>
    </source>
</evidence>
<evidence type="ECO:0000256" key="8">
    <source>
        <dbReference type="ARBA" id="ARBA00023180"/>
    </source>
</evidence>
<feature type="disulfide bond" evidence="9">
    <location>
        <begin position="73"/>
        <end position="91"/>
    </location>
</feature>
<dbReference type="SMART" id="SM00192">
    <property type="entry name" value="LDLa"/>
    <property type="match status" value="2"/>
</dbReference>
<name>A0A0C2M7Q3_THEKT</name>
<dbReference type="GO" id="GO:0005886">
    <property type="term" value="C:plasma membrane"/>
    <property type="evidence" value="ECO:0007669"/>
    <property type="project" value="TreeGrafter"/>
</dbReference>
<proteinExistence type="predicted"/>
<dbReference type="InterPro" id="IPR023415">
    <property type="entry name" value="LDLR_class-A_CS"/>
</dbReference>
<dbReference type="PROSITE" id="PS01209">
    <property type="entry name" value="LDLRA_1"/>
    <property type="match status" value="1"/>
</dbReference>
<dbReference type="AlphaFoldDB" id="A0A0C2M7Q3"/>
<evidence type="ECO:0000313" key="11">
    <source>
        <dbReference type="Proteomes" id="UP000031668"/>
    </source>
</evidence>
<dbReference type="InterPro" id="IPR051221">
    <property type="entry name" value="LDLR-related"/>
</dbReference>
<keyword evidence="11" id="KW-1185">Reference proteome</keyword>
<dbReference type="CDD" id="cd00112">
    <property type="entry name" value="LDLa"/>
    <property type="match status" value="2"/>
</dbReference>
<keyword evidence="5" id="KW-0472">Membrane</keyword>
<keyword evidence="4" id="KW-1133">Transmembrane helix</keyword>
<gene>
    <name evidence="10" type="ORF">RF11_07103</name>
</gene>
<dbReference type="SUPFAM" id="SSF57424">
    <property type="entry name" value="LDL receptor-like module"/>
    <property type="match status" value="2"/>
</dbReference>
<evidence type="ECO:0000256" key="7">
    <source>
        <dbReference type="ARBA" id="ARBA00023170"/>
    </source>
</evidence>
<dbReference type="PANTHER" id="PTHR22722">
    <property type="entry name" value="LOW-DENSITY LIPOPROTEIN RECEPTOR-RELATED PROTEIN 2-RELATED"/>
    <property type="match status" value="1"/>
</dbReference>
<dbReference type="InterPro" id="IPR002172">
    <property type="entry name" value="LDrepeatLR_classA_rpt"/>
</dbReference>
<dbReference type="GO" id="GO:0043235">
    <property type="term" value="C:receptor complex"/>
    <property type="evidence" value="ECO:0007669"/>
    <property type="project" value="TreeGrafter"/>
</dbReference>
<comment type="subcellular location">
    <subcellularLocation>
        <location evidence="1">Membrane</location>
        <topology evidence="1">Single-pass membrane protein</topology>
    </subcellularLocation>
</comment>
<evidence type="ECO:0000256" key="6">
    <source>
        <dbReference type="ARBA" id="ARBA00023157"/>
    </source>
</evidence>
<dbReference type="Proteomes" id="UP000031668">
    <property type="component" value="Unassembled WGS sequence"/>
</dbReference>
<feature type="disulfide bond" evidence="9">
    <location>
        <begin position="85"/>
        <end position="100"/>
    </location>
</feature>
<dbReference type="InterPro" id="IPR036055">
    <property type="entry name" value="LDL_receptor-like_sf"/>
</dbReference>
<evidence type="ECO:0000256" key="5">
    <source>
        <dbReference type="ARBA" id="ARBA00023136"/>
    </source>
</evidence>
<organism evidence="10 11">
    <name type="scientific">Thelohanellus kitauei</name>
    <name type="common">Myxosporean</name>
    <dbReference type="NCBI Taxonomy" id="669202"/>
    <lineage>
        <taxon>Eukaryota</taxon>
        <taxon>Metazoa</taxon>
        <taxon>Cnidaria</taxon>
        <taxon>Myxozoa</taxon>
        <taxon>Myxosporea</taxon>
        <taxon>Bivalvulida</taxon>
        <taxon>Platysporina</taxon>
        <taxon>Myxobolidae</taxon>
        <taxon>Thelohanellus</taxon>
    </lineage>
</organism>
<keyword evidence="8" id="KW-0325">Glycoprotein</keyword>